<feature type="domain" description="Cytochrome c" evidence="5">
    <location>
        <begin position="925"/>
        <end position="1020"/>
    </location>
</feature>
<evidence type="ECO:0000313" key="6">
    <source>
        <dbReference type="EMBL" id="GGW22351.1"/>
    </source>
</evidence>
<protein>
    <submittedName>
        <fullName evidence="6">Cytochrome c</fullName>
    </submittedName>
</protein>
<dbReference type="Gene3D" id="3.40.50.1110">
    <property type="entry name" value="SGNH hydrolase"/>
    <property type="match status" value="1"/>
</dbReference>
<dbReference type="PANTHER" id="PTHR33546">
    <property type="entry name" value="LARGE, MULTIFUNCTIONAL SECRETED PROTEIN-RELATED"/>
    <property type="match status" value="1"/>
</dbReference>
<dbReference type="InterPro" id="IPR016024">
    <property type="entry name" value="ARM-type_fold"/>
</dbReference>
<dbReference type="InterPro" id="IPR009056">
    <property type="entry name" value="Cyt_c-like_dom"/>
</dbReference>
<evidence type="ECO:0000259" key="5">
    <source>
        <dbReference type="PROSITE" id="PS51007"/>
    </source>
</evidence>
<evidence type="ECO:0000313" key="7">
    <source>
        <dbReference type="Proteomes" id="UP000634668"/>
    </source>
</evidence>
<dbReference type="InterPro" id="IPR036514">
    <property type="entry name" value="SGNH_hydro_sf"/>
</dbReference>
<dbReference type="SUPFAM" id="SSF63829">
    <property type="entry name" value="Calcium-dependent phosphotriesterase"/>
    <property type="match status" value="1"/>
</dbReference>
<dbReference type="SUPFAM" id="SSF48371">
    <property type="entry name" value="ARM repeat"/>
    <property type="match status" value="1"/>
</dbReference>
<dbReference type="Gene3D" id="1.10.760.10">
    <property type="entry name" value="Cytochrome c-like domain"/>
    <property type="match status" value="1"/>
</dbReference>
<keyword evidence="1 4" id="KW-0349">Heme</keyword>
<proteinExistence type="predicted"/>
<name>A0A918MHE9_9FLAO</name>
<dbReference type="SUPFAM" id="SSF52266">
    <property type="entry name" value="SGNH hydrolase"/>
    <property type="match status" value="1"/>
</dbReference>
<dbReference type="AlphaFoldDB" id="A0A918MHE9"/>
<dbReference type="PROSITE" id="PS51007">
    <property type="entry name" value="CYTC"/>
    <property type="match status" value="1"/>
</dbReference>
<evidence type="ECO:0000256" key="3">
    <source>
        <dbReference type="ARBA" id="ARBA00023004"/>
    </source>
</evidence>
<dbReference type="GO" id="GO:0009055">
    <property type="term" value="F:electron transfer activity"/>
    <property type="evidence" value="ECO:0007669"/>
    <property type="project" value="InterPro"/>
</dbReference>
<dbReference type="InterPro" id="IPR011042">
    <property type="entry name" value="6-blade_b-propeller_TolB-like"/>
</dbReference>
<dbReference type="Proteomes" id="UP000634668">
    <property type="component" value="Unassembled WGS sequence"/>
</dbReference>
<keyword evidence="3 4" id="KW-0408">Iron</keyword>
<dbReference type="InterPro" id="IPR013428">
    <property type="entry name" value="Membrane-bound_put_N"/>
</dbReference>
<dbReference type="InterPro" id="IPR013830">
    <property type="entry name" value="SGNH_hydro"/>
</dbReference>
<dbReference type="EMBL" id="BMWP01000001">
    <property type="protein sequence ID" value="GGW22351.1"/>
    <property type="molecule type" value="Genomic_DNA"/>
</dbReference>
<dbReference type="CDD" id="cd01834">
    <property type="entry name" value="SGNH_hydrolase_like_2"/>
    <property type="match status" value="1"/>
</dbReference>
<keyword evidence="2 4" id="KW-0479">Metal-binding</keyword>
<dbReference type="RefSeq" id="WP_026815225.1">
    <property type="nucleotide sequence ID" value="NZ_BMWP01000001.1"/>
</dbReference>
<dbReference type="InterPro" id="IPR011989">
    <property type="entry name" value="ARM-like"/>
</dbReference>
<evidence type="ECO:0000256" key="2">
    <source>
        <dbReference type="ARBA" id="ARBA00022723"/>
    </source>
</evidence>
<dbReference type="Pfam" id="PF23500">
    <property type="entry name" value="DUF7133"/>
    <property type="match status" value="1"/>
</dbReference>
<dbReference type="SUPFAM" id="SSF46626">
    <property type="entry name" value="Cytochrome c"/>
    <property type="match status" value="1"/>
</dbReference>
<reference evidence="6" key="2">
    <citation type="submission" date="2020-09" db="EMBL/GenBank/DDBJ databases">
        <authorList>
            <person name="Sun Q."/>
            <person name="Kim S."/>
        </authorList>
    </citation>
    <scope>NUCLEOTIDE SEQUENCE</scope>
    <source>
        <strain evidence="6">KCTC 12113</strain>
    </source>
</reference>
<dbReference type="NCBIfam" id="TIGR02604">
    <property type="entry name" value="Piru_Ver_Nterm"/>
    <property type="match status" value="1"/>
</dbReference>
<dbReference type="InterPro" id="IPR036909">
    <property type="entry name" value="Cyt_c-like_dom_sf"/>
</dbReference>
<comment type="caution">
    <text evidence="6">The sequence shown here is derived from an EMBL/GenBank/DDBJ whole genome shotgun (WGS) entry which is preliminary data.</text>
</comment>
<accession>A0A918MHE9</accession>
<dbReference type="InterPro" id="IPR055557">
    <property type="entry name" value="DUF7133"/>
</dbReference>
<keyword evidence="7" id="KW-1185">Reference proteome</keyword>
<dbReference type="GO" id="GO:0020037">
    <property type="term" value="F:heme binding"/>
    <property type="evidence" value="ECO:0007669"/>
    <property type="project" value="InterPro"/>
</dbReference>
<dbReference type="GO" id="GO:0016788">
    <property type="term" value="F:hydrolase activity, acting on ester bonds"/>
    <property type="evidence" value="ECO:0007669"/>
    <property type="project" value="UniProtKB-ARBA"/>
</dbReference>
<dbReference type="GO" id="GO:0046872">
    <property type="term" value="F:metal ion binding"/>
    <property type="evidence" value="ECO:0007669"/>
    <property type="project" value="UniProtKB-KW"/>
</dbReference>
<dbReference type="Pfam" id="PF00034">
    <property type="entry name" value="Cytochrom_C"/>
    <property type="match status" value="1"/>
</dbReference>
<dbReference type="Gene3D" id="1.25.10.10">
    <property type="entry name" value="Leucine-rich Repeat Variant"/>
    <property type="match status" value="1"/>
</dbReference>
<evidence type="ECO:0000256" key="1">
    <source>
        <dbReference type="ARBA" id="ARBA00022617"/>
    </source>
</evidence>
<dbReference type="PROSITE" id="PS51257">
    <property type="entry name" value="PROKAR_LIPOPROTEIN"/>
    <property type="match status" value="1"/>
</dbReference>
<dbReference type="PANTHER" id="PTHR33546:SF1">
    <property type="entry name" value="LARGE, MULTIFUNCTIONAL SECRETED PROTEIN"/>
    <property type="match status" value="1"/>
</dbReference>
<dbReference type="Pfam" id="PF13472">
    <property type="entry name" value="Lipase_GDSL_2"/>
    <property type="match status" value="1"/>
</dbReference>
<reference evidence="6" key="1">
    <citation type="journal article" date="2014" name="Int. J. Syst. Evol. Microbiol.">
        <title>Complete genome sequence of Corynebacterium casei LMG S-19264T (=DSM 44701T), isolated from a smear-ripened cheese.</title>
        <authorList>
            <consortium name="US DOE Joint Genome Institute (JGI-PGF)"/>
            <person name="Walter F."/>
            <person name="Albersmeier A."/>
            <person name="Kalinowski J."/>
            <person name="Ruckert C."/>
        </authorList>
    </citation>
    <scope>NUCLEOTIDE SEQUENCE</scope>
    <source>
        <strain evidence="6">KCTC 12113</strain>
    </source>
</reference>
<organism evidence="6 7">
    <name type="scientific">Arenibacter certesii</name>
    <dbReference type="NCBI Taxonomy" id="228955"/>
    <lineage>
        <taxon>Bacteria</taxon>
        <taxon>Pseudomonadati</taxon>
        <taxon>Bacteroidota</taxon>
        <taxon>Flavobacteriia</taxon>
        <taxon>Flavobacteriales</taxon>
        <taxon>Flavobacteriaceae</taxon>
        <taxon>Arenibacter</taxon>
    </lineage>
</organism>
<sequence>MKLNKKWILGRISLAFLIAIIAYSCGDKDRGEGIPLQKESRIVLIGNNLSSRMMNFGHFETEMQLRYPDSLLVIRNMADGGNTPGFRPHSSRNSPWAFPGAEVFQTELAQPSGSIGHFDTEDEWLTRLKADIVLAFFGYNESFEGKEGLENFKEELNAFIQHTLKQKYNGTEAPKLALISPIAFEDLSSERDLPNGVKENENLSMYTDAMREVAANNGVLFLDAFSPTQKWYGSEKENLTADGFQLNDLGYQKFAKLLADGLFGKEKAIAEENRSVVHDAVMEKNWFWHNDIKIPNGVHAYGRRYDPFGPDNYPFEVEKIRQMTAIRDTAIWKVAKGETMDLAAADAKTPELPEVETNYRPSNKNGDPKYLYGQEAVDEITVPEGYKLELFASEEEFEDLANPVQMTFDNKGRLWVGVMPSYPHYKPGDSKPNDKLLILEDTNNDGKADKQTVFADGLHLTIGFAFAPEGVYVSQGTNLVLLKDTNGDDKADVKEIILSGFDDHDTHHAISAFATDPSGAIYMGEGVFLHTNVETAYGPVRGTNGGFYRYSPQRNHLERTAQLSIPNPWGIAFDEWGQNFFAHTSGPDMTWMMPGSIKSRYGVASPLPKNLIEDSHRVRPTSGLEFISSRHFPEEAQGDIIINNTIGFLGTKQHSMKDDPDSAGYLSKHVLDLVKSTDPNFRPVDMEFAPDGSLYFLDWHNVLIGHMQHNARDPLRDHVHGRVYRITYPSRPLVKPAKITDASIVELLDNLKLPEFRTRERTRLELRGRDADEVLSKLKEWTNNLDKNDPRYEHHLLEGLWVSWGLNKINEDLLTQVLTSKDFRARAAAVRVARYGGHQLANQGEILMKAAQDEHPRVRLEALVAASWLDKEIGLPIVEEAGKKPLDSWMQKPYEAAIAHLNGHKLGEDPEANKVNTKLTGKNREAFIKGAEIYAREGFCVTCHQPNGKGLESSGFPPLAGSRWVTGSEDRLIKITLSGMMGPIEVLGKKYPGQVPMTPFGGMLNDEEMAAVLTYVRNAFGNKASVIDPNKVKQIREATKDKKGFYSSEELLKAHPMEE</sequence>
<evidence type="ECO:0000256" key="4">
    <source>
        <dbReference type="PROSITE-ProRule" id="PRU00433"/>
    </source>
</evidence>
<gene>
    <name evidence="6" type="ORF">GCM10007383_02370</name>
</gene>
<dbReference type="Gene3D" id="2.120.10.30">
    <property type="entry name" value="TolB, C-terminal domain"/>
    <property type="match status" value="1"/>
</dbReference>